<evidence type="ECO:0000256" key="1">
    <source>
        <dbReference type="ARBA" id="ARBA00004162"/>
    </source>
</evidence>
<dbReference type="InterPro" id="IPR001611">
    <property type="entry name" value="Leu-rich_rpt"/>
</dbReference>
<dbReference type="SMART" id="SM00365">
    <property type="entry name" value="LRR_SD22"/>
    <property type="match status" value="9"/>
</dbReference>
<evidence type="ECO:0000256" key="19">
    <source>
        <dbReference type="ARBA" id="ARBA00023170"/>
    </source>
</evidence>
<keyword evidence="20" id="KW-0325">Glycoprotein</keyword>
<dbReference type="Pfam" id="PF08263">
    <property type="entry name" value="LRRNT_2"/>
    <property type="match status" value="1"/>
</dbReference>
<keyword evidence="13" id="KW-0677">Repeat</keyword>
<dbReference type="OrthoDB" id="676979at2759"/>
<dbReference type="SMART" id="SM00369">
    <property type="entry name" value="LRR_TYP"/>
    <property type="match status" value="10"/>
</dbReference>
<feature type="domain" description="Protein kinase" evidence="25">
    <location>
        <begin position="824"/>
        <end position="1107"/>
    </location>
</feature>
<dbReference type="FunFam" id="3.80.10.10:FF:000905">
    <property type="entry name" value="Receptor-like protein kinase 7"/>
    <property type="match status" value="1"/>
</dbReference>
<dbReference type="InterPro" id="IPR000719">
    <property type="entry name" value="Prot_kinase_dom"/>
</dbReference>
<evidence type="ECO:0000256" key="11">
    <source>
        <dbReference type="ARBA" id="ARBA00022692"/>
    </source>
</evidence>
<dbReference type="GO" id="GO:0004674">
    <property type="term" value="F:protein serine/threonine kinase activity"/>
    <property type="evidence" value="ECO:0007669"/>
    <property type="project" value="UniProtKB-KW"/>
</dbReference>
<dbReference type="Proteomes" id="UP000295252">
    <property type="component" value="Chromosome XI"/>
</dbReference>
<dbReference type="Gene3D" id="3.80.10.10">
    <property type="entry name" value="Ribonuclease Inhibitor"/>
    <property type="match status" value="5"/>
</dbReference>
<dbReference type="InterPro" id="IPR013210">
    <property type="entry name" value="LRR_N_plant-typ"/>
</dbReference>
<dbReference type="InterPro" id="IPR050647">
    <property type="entry name" value="Plant_LRR-RLKs"/>
</dbReference>
<evidence type="ECO:0000256" key="23">
    <source>
        <dbReference type="PROSITE-ProRule" id="PRU10141"/>
    </source>
</evidence>
<dbReference type="PANTHER" id="PTHR48056">
    <property type="entry name" value="LRR RECEPTOR-LIKE SERINE/THREONINE-PROTEIN KINASE-RELATED"/>
    <property type="match status" value="1"/>
</dbReference>
<comment type="similarity">
    <text evidence="4">Belongs to the RLP family.</text>
</comment>
<sequence length="1107" mass="121505">MALLLVTTMTVSFTSPALRLHRVMVGRIHCNFLVGLLLSGFLSDSLAMASNNITTDQSSLLALRAHISVDPLLILAKNWSVSSSVCDWIGVTCGFHHRRVTALDISNMGLTGILPSQLGNLSFLISLNMSMNNFHGELPNELAWLHRLKVLDLSLNDLTGEIPEWSSSFPKLQYLSLRNNSFTGLIPPSISNMSDLRSLYLSNNSLEGNIPGEIFNISSLEMISLGGNRLSGSLPNYMCGNLPRLRVIRLSKNELSGPIPSSLVQCSELQAVSFSFNKFSGTIPKEIGKLKKLEVIYFSMNKLVGEIPKELGTSTMLKFLDLADNHLTAVIPREIGNLYNLETLSLGWNNLTGSIPVEIFNLSRVTLMSLAGNQLSGNLPSTVFYGLPNLEQLYLNSNYIVGDLPESITNSSKLLVVTVSDNFFTGHIPISLGNLRLLQVLDLGSNKLVTDFSHPETSFISSLANSKNLRTLAVNDNPLNGILPESVGNLSSSLERLYAYRCNLQGKVPDGIGNLSSLFILSLYGNQLTGPLPITIQRLQNLQAIVLYMNKLNQLSLDYFCTFTKLGAIILGQNQISGAVPDCLENVTSLRYLYLNSNRLNSSLPRTLWNLTDLLLLDLSSNSLTGSLPLEMQNLKAATSLILSLNNLSGGIPSTIGDMQSLDHLSLAHNQLEGSIPKSIGSILSLETVDLSHNFFSGSIPKSLENLKYLTSFNVSFNNLSGEIPPNGPFANFTSESFISNKALCGAPRLHVPPCVSFSAKTSGNKKKFVIIFTTAGVIAVLGAMSLGFVYLIYRRKGKSPIEADMFTQERISFYKLSQATDNYDERNFLGKGSFGSVYKGTLDDGRVVAVKVFDLQSEGALMSFGAECEALRNLRHRNLTKVISSCSNPDFKALVLEFMPNGNLEKWLYSSDSSLDIIKRLDILVDVASALQYLHYECATPVVHCDLKPSNVLLDEDMVAHVSDFGLTKLLAPEESIVYTKTLATFCYLAPEYGSEGIVSPKCDVYSFGIMMMEVFTRMNPNNEMFGETLSLRSWVVDSMANTLARIVGANLVSTTDRHYLEKLECISSIMKLALNCTKKSPAERNNILDALVALKKIKIQLVQYV</sequence>
<dbReference type="EMBL" id="HG739302">
    <property type="protein sequence ID" value="CDP18219.1"/>
    <property type="molecule type" value="Genomic_DNA"/>
</dbReference>
<keyword evidence="16 23" id="KW-0067">ATP-binding</keyword>
<keyword evidence="9" id="KW-0433">Leucine-rich repeat</keyword>
<dbReference type="GO" id="GO:0005886">
    <property type="term" value="C:plasma membrane"/>
    <property type="evidence" value="ECO:0007669"/>
    <property type="project" value="UniProtKB-SubCell"/>
</dbReference>
<dbReference type="PhylomeDB" id="A0A068VCG7"/>
<dbReference type="InterPro" id="IPR011009">
    <property type="entry name" value="Kinase-like_dom_sf"/>
</dbReference>
<dbReference type="OMA" id="QIGMLRG"/>
<dbReference type="Gene3D" id="1.10.510.10">
    <property type="entry name" value="Transferase(Phosphotransferase) domain 1"/>
    <property type="match status" value="1"/>
</dbReference>
<dbReference type="Gene3D" id="3.30.200.20">
    <property type="entry name" value="Phosphorylase Kinase, domain 1"/>
    <property type="match status" value="1"/>
</dbReference>
<dbReference type="PANTHER" id="PTHR48056:SF73">
    <property type="entry name" value="LRR RECEPTOR-LIKE SERINE_THREONINE-PROTEIN KINASE EFR"/>
    <property type="match status" value="1"/>
</dbReference>
<dbReference type="SMART" id="SM00220">
    <property type="entry name" value="S_TKc"/>
    <property type="match status" value="1"/>
</dbReference>
<dbReference type="FunFam" id="3.80.10.10:FF:000317">
    <property type="entry name" value="Inactive leucine-rich repeat receptor-like protein kinase"/>
    <property type="match status" value="1"/>
</dbReference>
<keyword evidence="12" id="KW-0732">Signal</keyword>
<keyword evidence="7" id="KW-0723">Serine/threonine-protein kinase</keyword>
<evidence type="ECO:0000256" key="6">
    <source>
        <dbReference type="ARBA" id="ARBA00022475"/>
    </source>
</evidence>
<organism evidence="26 27">
    <name type="scientific">Coffea canephora</name>
    <name type="common">Robusta coffee</name>
    <dbReference type="NCBI Taxonomy" id="49390"/>
    <lineage>
        <taxon>Eukaryota</taxon>
        <taxon>Viridiplantae</taxon>
        <taxon>Streptophyta</taxon>
        <taxon>Embryophyta</taxon>
        <taxon>Tracheophyta</taxon>
        <taxon>Spermatophyta</taxon>
        <taxon>Magnoliopsida</taxon>
        <taxon>eudicotyledons</taxon>
        <taxon>Gunneridae</taxon>
        <taxon>Pentapetalae</taxon>
        <taxon>asterids</taxon>
        <taxon>lamiids</taxon>
        <taxon>Gentianales</taxon>
        <taxon>Rubiaceae</taxon>
        <taxon>Ixoroideae</taxon>
        <taxon>Gardenieae complex</taxon>
        <taxon>Bertiereae - Coffeeae clade</taxon>
        <taxon>Coffeeae</taxon>
        <taxon>Coffea</taxon>
    </lineage>
</organism>
<comment type="subcellular location">
    <subcellularLocation>
        <location evidence="1">Cell membrane</location>
        <topology evidence="1">Single-pass membrane protein</topology>
    </subcellularLocation>
    <subcellularLocation>
        <location evidence="2">Membrane</location>
        <topology evidence="2">Single-pass type I membrane protein</topology>
    </subcellularLocation>
</comment>
<keyword evidence="18 24" id="KW-0472">Membrane</keyword>
<dbReference type="SUPFAM" id="SSF52047">
    <property type="entry name" value="RNI-like"/>
    <property type="match status" value="2"/>
</dbReference>
<dbReference type="InterPro" id="IPR032675">
    <property type="entry name" value="LRR_dom_sf"/>
</dbReference>
<evidence type="ECO:0000256" key="15">
    <source>
        <dbReference type="ARBA" id="ARBA00022777"/>
    </source>
</evidence>
<dbReference type="PROSITE" id="PS50011">
    <property type="entry name" value="PROTEIN_KINASE_DOM"/>
    <property type="match status" value="1"/>
</dbReference>
<evidence type="ECO:0000259" key="25">
    <source>
        <dbReference type="PROSITE" id="PS50011"/>
    </source>
</evidence>
<dbReference type="Gramene" id="CDP18219">
    <property type="protein sequence ID" value="CDP18219"/>
    <property type="gene ID" value="GSCOC_T00007132001"/>
</dbReference>
<dbReference type="PROSITE" id="PS00107">
    <property type="entry name" value="PROTEIN_KINASE_ATP"/>
    <property type="match status" value="1"/>
</dbReference>
<dbReference type="FunFam" id="3.80.10.10:FF:000275">
    <property type="entry name" value="Leucine-rich repeat receptor-like protein kinase"/>
    <property type="match status" value="1"/>
</dbReference>
<dbReference type="AlphaFoldDB" id="A0A068VCG7"/>
<dbReference type="EC" id="2.7.11.1" evidence="5"/>
<feature type="binding site" evidence="23">
    <location>
        <position position="852"/>
    </location>
    <ligand>
        <name>ATP</name>
        <dbReference type="ChEBI" id="CHEBI:30616"/>
    </ligand>
</feature>
<evidence type="ECO:0000256" key="24">
    <source>
        <dbReference type="SAM" id="Phobius"/>
    </source>
</evidence>
<evidence type="ECO:0000256" key="3">
    <source>
        <dbReference type="ARBA" id="ARBA00008684"/>
    </source>
</evidence>
<comment type="similarity">
    <text evidence="3">Belongs to the protein kinase superfamily. Ser/Thr protein kinase family.</text>
</comment>
<dbReference type="PROSITE" id="PS00108">
    <property type="entry name" value="PROTEIN_KINASE_ST"/>
    <property type="match status" value="1"/>
</dbReference>
<keyword evidence="14 23" id="KW-0547">Nucleotide-binding</keyword>
<dbReference type="FunFam" id="3.30.200.20:FF:000661">
    <property type="entry name" value="Serine-threonine protein kinase plant-type"/>
    <property type="match status" value="1"/>
</dbReference>
<dbReference type="Pfam" id="PF13855">
    <property type="entry name" value="LRR_8"/>
    <property type="match status" value="3"/>
</dbReference>
<keyword evidence="27" id="KW-1185">Reference proteome</keyword>
<evidence type="ECO:0000256" key="10">
    <source>
        <dbReference type="ARBA" id="ARBA00022679"/>
    </source>
</evidence>
<evidence type="ECO:0000256" key="8">
    <source>
        <dbReference type="ARBA" id="ARBA00022553"/>
    </source>
</evidence>
<protein>
    <recommendedName>
        <fullName evidence="5">non-specific serine/threonine protein kinase</fullName>
        <ecNumber evidence="5">2.7.11.1</ecNumber>
    </recommendedName>
</protein>
<evidence type="ECO:0000256" key="13">
    <source>
        <dbReference type="ARBA" id="ARBA00022737"/>
    </source>
</evidence>
<dbReference type="InParanoid" id="A0A068VCG7"/>
<evidence type="ECO:0000256" key="22">
    <source>
        <dbReference type="ARBA" id="ARBA00048679"/>
    </source>
</evidence>
<dbReference type="Pfam" id="PF00560">
    <property type="entry name" value="LRR_1"/>
    <property type="match status" value="6"/>
</dbReference>
<reference evidence="27" key="1">
    <citation type="journal article" date="2014" name="Science">
        <title>The coffee genome provides insight into the convergent evolution of caffeine biosynthesis.</title>
        <authorList>
            <person name="Denoeud F."/>
            <person name="Carretero-Paulet L."/>
            <person name="Dereeper A."/>
            <person name="Droc G."/>
            <person name="Guyot R."/>
            <person name="Pietrella M."/>
            <person name="Zheng C."/>
            <person name="Alberti A."/>
            <person name="Anthony F."/>
            <person name="Aprea G."/>
            <person name="Aury J.M."/>
            <person name="Bento P."/>
            <person name="Bernard M."/>
            <person name="Bocs S."/>
            <person name="Campa C."/>
            <person name="Cenci A."/>
            <person name="Combes M.C."/>
            <person name="Crouzillat D."/>
            <person name="Da Silva C."/>
            <person name="Daddiego L."/>
            <person name="De Bellis F."/>
            <person name="Dussert S."/>
            <person name="Garsmeur O."/>
            <person name="Gayraud T."/>
            <person name="Guignon V."/>
            <person name="Jahn K."/>
            <person name="Jamilloux V."/>
            <person name="Joet T."/>
            <person name="Labadie K."/>
            <person name="Lan T."/>
            <person name="Leclercq J."/>
            <person name="Lepelley M."/>
            <person name="Leroy T."/>
            <person name="Li L.T."/>
            <person name="Librado P."/>
            <person name="Lopez L."/>
            <person name="Munoz A."/>
            <person name="Noel B."/>
            <person name="Pallavicini A."/>
            <person name="Perrotta G."/>
            <person name="Poncet V."/>
            <person name="Pot D."/>
            <person name="Priyono X."/>
            <person name="Rigoreau M."/>
            <person name="Rouard M."/>
            <person name="Rozas J."/>
            <person name="Tranchant-Dubreuil C."/>
            <person name="VanBuren R."/>
            <person name="Zhang Q."/>
            <person name="Andrade A.C."/>
            <person name="Argout X."/>
            <person name="Bertrand B."/>
            <person name="de Kochko A."/>
            <person name="Graziosi G."/>
            <person name="Henry R.J."/>
            <person name="Jayarama X."/>
            <person name="Ming R."/>
            <person name="Nagai C."/>
            <person name="Rounsley S."/>
            <person name="Sankoff D."/>
            <person name="Giuliano G."/>
            <person name="Albert V.A."/>
            <person name="Wincker P."/>
            <person name="Lashermes P."/>
        </authorList>
    </citation>
    <scope>NUCLEOTIDE SEQUENCE [LARGE SCALE GENOMIC DNA]</scope>
    <source>
        <strain evidence="27">cv. DH200-94</strain>
    </source>
</reference>
<keyword evidence="11 24" id="KW-0812">Transmembrane</keyword>
<evidence type="ECO:0000256" key="5">
    <source>
        <dbReference type="ARBA" id="ARBA00012513"/>
    </source>
</evidence>
<evidence type="ECO:0000256" key="9">
    <source>
        <dbReference type="ARBA" id="ARBA00022614"/>
    </source>
</evidence>
<evidence type="ECO:0000256" key="20">
    <source>
        <dbReference type="ARBA" id="ARBA00023180"/>
    </source>
</evidence>
<evidence type="ECO:0000313" key="26">
    <source>
        <dbReference type="EMBL" id="CDP18219.1"/>
    </source>
</evidence>
<dbReference type="InterPro" id="IPR003591">
    <property type="entry name" value="Leu-rich_rpt_typical-subtyp"/>
</dbReference>
<proteinExistence type="inferred from homology"/>
<evidence type="ECO:0000256" key="16">
    <source>
        <dbReference type="ARBA" id="ARBA00022840"/>
    </source>
</evidence>
<dbReference type="GO" id="GO:0033612">
    <property type="term" value="F:receptor serine/threonine kinase binding"/>
    <property type="evidence" value="ECO:0007669"/>
    <property type="project" value="TreeGrafter"/>
</dbReference>
<evidence type="ECO:0000256" key="14">
    <source>
        <dbReference type="ARBA" id="ARBA00022741"/>
    </source>
</evidence>
<keyword evidence="17 24" id="KW-1133">Transmembrane helix</keyword>
<evidence type="ECO:0000256" key="4">
    <source>
        <dbReference type="ARBA" id="ARBA00009592"/>
    </source>
</evidence>
<evidence type="ECO:0000256" key="7">
    <source>
        <dbReference type="ARBA" id="ARBA00022527"/>
    </source>
</evidence>
<evidence type="ECO:0000256" key="17">
    <source>
        <dbReference type="ARBA" id="ARBA00022989"/>
    </source>
</evidence>
<evidence type="ECO:0000256" key="12">
    <source>
        <dbReference type="ARBA" id="ARBA00022729"/>
    </source>
</evidence>
<keyword evidence="15" id="KW-0418">Kinase</keyword>
<dbReference type="InterPro" id="IPR008271">
    <property type="entry name" value="Ser/Thr_kinase_AS"/>
</dbReference>
<keyword evidence="19" id="KW-0675">Receptor</keyword>
<name>A0A068VCG7_COFCA</name>
<keyword evidence="6" id="KW-1003">Cell membrane</keyword>
<dbReference type="GO" id="GO:0006952">
    <property type="term" value="P:defense response"/>
    <property type="evidence" value="ECO:0007669"/>
    <property type="project" value="UniProtKB-ARBA"/>
</dbReference>
<dbReference type="SUPFAM" id="SSF56112">
    <property type="entry name" value="Protein kinase-like (PK-like)"/>
    <property type="match status" value="1"/>
</dbReference>
<evidence type="ECO:0000313" key="27">
    <source>
        <dbReference type="Proteomes" id="UP000295252"/>
    </source>
</evidence>
<dbReference type="GO" id="GO:0005524">
    <property type="term" value="F:ATP binding"/>
    <property type="evidence" value="ECO:0007669"/>
    <property type="project" value="UniProtKB-UniRule"/>
</dbReference>
<evidence type="ECO:0000256" key="21">
    <source>
        <dbReference type="ARBA" id="ARBA00047899"/>
    </source>
</evidence>
<comment type="catalytic activity">
    <reaction evidence="22">
        <text>L-seryl-[protein] + ATP = O-phospho-L-seryl-[protein] + ADP + H(+)</text>
        <dbReference type="Rhea" id="RHEA:17989"/>
        <dbReference type="Rhea" id="RHEA-COMP:9863"/>
        <dbReference type="Rhea" id="RHEA-COMP:11604"/>
        <dbReference type="ChEBI" id="CHEBI:15378"/>
        <dbReference type="ChEBI" id="CHEBI:29999"/>
        <dbReference type="ChEBI" id="CHEBI:30616"/>
        <dbReference type="ChEBI" id="CHEBI:83421"/>
        <dbReference type="ChEBI" id="CHEBI:456216"/>
        <dbReference type="EC" id="2.7.11.1"/>
    </reaction>
</comment>
<accession>A0A068VCG7</accession>
<feature type="transmembrane region" description="Helical" evidence="24">
    <location>
        <begin position="769"/>
        <end position="794"/>
    </location>
</feature>
<gene>
    <name evidence="26" type="ORF">GSCOC_T00007132001</name>
</gene>
<evidence type="ECO:0000256" key="18">
    <source>
        <dbReference type="ARBA" id="ARBA00023136"/>
    </source>
</evidence>
<keyword evidence="10" id="KW-0808">Transferase</keyword>
<dbReference type="InterPro" id="IPR017441">
    <property type="entry name" value="Protein_kinase_ATP_BS"/>
</dbReference>
<comment type="catalytic activity">
    <reaction evidence="21">
        <text>L-threonyl-[protein] + ATP = O-phospho-L-threonyl-[protein] + ADP + H(+)</text>
        <dbReference type="Rhea" id="RHEA:46608"/>
        <dbReference type="Rhea" id="RHEA-COMP:11060"/>
        <dbReference type="Rhea" id="RHEA-COMP:11605"/>
        <dbReference type="ChEBI" id="CHEBI:15378"/>
        <dbReference type="ChEBI" id="CHEBI:30013"/>
        <dbReference type="ChEBI" id="CHEBI:30616"/>
        <dbReference type="ChEBI" id="CHEBI:61977"/>
        <dbReference type="ChEBI" id="CHEBI:456216"/>
        <dbReference type="EC" id="2.7.11.1"/>
    </reaction>
</comment>
<keyword evidence="8" id="KW-0597">Phosphoprotein</keyword>
<evidence type="ECO:0000256" key="2">
    <source>
        <dbReference type="ARBA" id="ARBA00004479"/>
    </source>
</evidence>
<dbReference type="Pfam" id="PF00069">
    <property type="entry name" value="Pkinase"/>
    <property type="match status" value="1"/>
</dbReference>
<dbReference type="GO" id="GO:0051707">
    <property type="term" value="P:response to other organism"/>
    <property type="evidence" value="ECO:0007669"/>
    <property type="project" value="UniProtKB-ARBA"/>
</dbReference>
<dbReference type="FunFam" id="1.10.510.10:FF:000358">
    <property type="entry name" value="Putative leucine-rich repeat receptor-like serine/threonine-protein kinase"/>
    <property type="match status" value="1"/>
</dbReference>